<dbReference type="RefSeq" id="WP_309941389.1">
    <property type="nucleotide sequence ID" value="NZ_AP025305.1"/>
</dbReference>
<dbReference type="Proteomes" id="UP001185092">
    <property type="component" value="Unassembled WGS sequence"/>
</dbReference>
<accession>A0AAE3XQY9</accession>
<evidence type="ECO:0000313" key="1">
    <source>
        <dbReference type="EMBL" id="MDR6240982.1"/>
    </source>
</evidence>
<proteinExistence type="predicted"/>
<reference evidence="1" key="1">
    <citation type="submission" date="2023-07" db="EMBL/GenBank/DDBJ databases">
        <title>Genomic Encyclopedia of Type Strains, Phase IV (KMG-IV): sequencing the most valuable type-strain genomes for metagenomic binning, comparative biology and taxonomic classification.</title>
        <authorList>
            <person name="Goeker M."/>
        </authorList>
    </citation>
    <scope>NUCLEOTIDE SEQUENCE</scope>
    <source>
        <strain evidence="1">DSM 26174</strain>
    </source>
</reference>
<comment type="caution">
    <text evidence="1">The sequence shown here is derived from an EMBL/GenBank/DDBJ whole genome shotgun (WGS) entry which is preliminary data.</text>
</comment>
<evidence type="ECO:0000313" key="2">
    <source>
        <dbReference type="Proteomes" id="UP001185092"/>
    </source>
</evidence>
<dbReference type="SUPFAM" id="SSF82185">
    <property type="entry name" value="Histone H3 K4-specific methyltransferase SET7/9 N-terminal domain"/>
    <property type="match status" value="1"/>
</dbReference>
<gene>
    <name evidence="1" type="ORF">HNQ88_004058</name>
</gene>
<sequence length="244" mass="28708">MKQIFTLLIFITLVQCSHKKEKHIEIEYWPNGNKRVEVHQDYEGALDAEVFIFKKNGSLHKHFKMHDSVYHGYYNEFAGNGNLLLSMNYKNDVPIDSVILYDTTNNNQQIRRITIHDDLGYNKILKKVFYKNDSITKEIIRPFLSTYKSKTAKIGEPFIINFFFIDSIKNPLKAYLVKMELDEKTKNKMTNYKIVDSLEFKGKEDAFFIPKIDSTYKYFYIKFNAELNVGSLNNSIFPDSLVFD</sequence>
<organism evidence="1 2">
    <name type="scientific">Aureibacter tunicatorum</name>
    <dbReference type="NCBI Taxonomy" id="866807"/>
    <lineage>
        <taxon>Bacteria</taxon>
        <taxon>Pseudomonadati</taxon>
        <taxon>Bacteroidota</taxon>
        <taxon>Cytophagia</taxon>
        <taxon>Cytophagales</taxon>
        <taxon>Persicobacteraceae</taxon>
        <taxon>Aureibacter</taxon>
    </lineage>
</organism>
<name>A0AAE3XQY9_9BACT</name>
<dbReference type="AlphaFoldDB" id="A0AAE3XQY9"/>
<protein>
    <submittedName>
        <fullName evidence="1">Uncharacterized protein</fullName>
    </submittedName>
</protein>
<dbReference type="EMBL" id="JAVDQD010000006">
    <property type="protein sequence ID" value="MDR6240982.1"/>
    <property type="molecule type" value="Genomic_DNA"/>
</dbReference>
<keyword evidence="2" id="KW-1185">Reference proteome</keyword>